<sequence>MKISIALALALSTVIVACMSVQLFNVDDDVSRLIADGGVFLDVRTNSEYADGHLDGAINIPLGRLRTDYVQLDPNRTYVTYCSHGLRSIKAVEILKENGFKHVFNGGSMSKIEALRRSPEAKRDR</sequence>
<feature type="signal peptide" evidence="1">
    <location>
        <begin position="1"/>
        <end position="17"/>
    </location>
</feature>
<dbReference type="EMBL" id="JAATWB010000005">
    <property type="protein sequence ID" value="NJA89407.1"/>
    <property type="molecule type" value="Genomic_DNA"/>
</dbReference>
<feature type="chain" id="PRO_5045224628" evidence="1">
    <location>
        <begin position="18"/>
        <end position="125"/>
    </location>
</feature>
<dbReference type="InterPro" id="IPR001763">
    <property type="entry name" value="Rhodanese-like_dom"/>
</dbReference>
<gene>
    <name evidence="3" type="ORF">HCX48_09260</name>
</gene>
<name>A0ABX0WKU5_9RHOO</name>
<evidence type="ECO:0000313" key="4">
    <source>
        <dbReference type="Proteomes" id="UP000720344"/>
    </source>
</evidence>
<dbReference type="InterPro" id="IPR036873">
    <property type="entry name" value="Rhodanese-like_dom_sf"/>
</dbReference>
<proteinExistence type="predicted"/>
<dbReference type="Pfam" id="PF00581">
    <property type="entry name" value="Rhodanese"/>
    <property type="match status" value="1"/>
</dbReference>
<dbReference type="PANTHER" id="PTHR43031:SF1">
    <property type="entry name" value="PYRIDINE NUCLEOTIDE-DISULPHIDE OXIDOREDUCTASE"/>
    <property type="match status" value="1"/>
</dbReference>
<organism evidence="3 4">
    <name type="scientific">Rhodocyclus gracilis</name>
    <dbReference type="NCBI Taxonomy" id="2929842"/>
    <lineage>
        <taxon>Bacteria</taxon>
        <taxon>Pseudomonadati</taxon>
        <taxon>Pseudomonadota</taxon>
        <taxon>Betaproteobacteria</taxon>
        <taxon>Rhodocyclales</taxon>
        <taxon>Rhodocyclaceae</taxon>
        <taxon>Rhodocyclus</taxon>
    </lineage>
</organism>
<accession>A0ABX0WKU5</accession>
<dbReference type="CDD" id="cd00158">
    <property type="entry name" value="RHOD"/>
    <property type="match status" value="1"/>
</dbReference>
<dbReference type="Proteomes" id="UP000720344">
    <property type="component" value="Unassembled WGS sequence"/>
</dbReference>
<evidence type="ECO:0000256" key="1">
    <source>
        <dbReference type="SAM" id="SignalP"/>
    </source>
</evidence>
<dbReference type="InterPro" id="IPR050229">
    <property type="entry name" value="GlpE_sulfurtransferase"/>
</dbReference>
<dbReference type="SUPFAM" id="SSF52821">
    <property type="entry name" value="Rhodanese/Cell cycle control phosphatase"/>
    <property type="match status" value="1"/>
</dbReference>
<feature type="domain" description="Rhodanese" evidence="2">
    <location>
        <begin position="34"/>
        <end position="121"/>
    </location>
</feature>
<reference evidence="4" key="1">
    <citation type="submission" date="2020-03" db="EMBL/GenBank/DDBJ databases">
        <title>Whole-genome sequence of the purple nonsulfur bacterium Rhodocyclus tenuis DSM112.</title>
        <authorList>
            <person name="Kyndt J.A."/>
            <person name="Meyer T.E."/>
        </authorList>
    </citation>
    <scope>NUCLEOTIDE SEQUENCE [LARGE SCALE GENOMIC DNA]</scope>
    <source>
        <strain evidence="4">DSM 112</strain>
    </source>
</reference>
<keyword evidence="1" id="KW-0732">Signal</keyword>
<dbReference type="PROSITE" id="PS50206">
    <property type="entry name" value="RHODANESE_3"/>
    <property type="match status" value="1"/>
</dbReference>
<dbReference type="PROSITE" id="PS51257">
    <property type="entry name" value="PROKAR_LIPOPROTEIN"/>
    <property type="match status" value="1"/>
</dbReference>
<comment type="caution">
    <text evidence="3">The sequence shown here is derived from an EMBL/GenBank/DDBJ whole genome shotgun (WGS) entry which is preliminary data.</text>
</comment>
<dbReference type="PANTHER" id="PTHR43031">
    <property type="entry name" value="FAD-DEPENDENT OXIDOREDUCTASE"/>
    <property type="match status" value="1"/>
</dbReference>
<protein>
    <submittedName>
        <fullName evidence="3">Rhodanese-like domain-containing protein</fullName>
    </submittedName>
</protein>
<keyword evidence="4" id="KW-1185">Reference proteome</keyword>
<dbReference type="Gene3D" id="3.40.250.10">
    <property type="entry name" value="Rhodanese-like domain"/>
    <property type="match status" value="1"/>
</dbReference>
<evidence type="ECO:0000313" key="3">
    <source>
        <dbReference type="EMBL" id="NJA89407.1"/>
    </source>
</evidence>
<evidence type="ECO:0000259" key="2">
    <source>
        <dbReference type="PROSITE" id="PS50206"/>
    </source>
</evidence>
<dbReference type="SMART" id="SM00450">
    <property type="entry name" value="RHOD"/>
    <property type="match status" value="1"/>
</dbReference>